<name>A0AA88CLM5_FICCA</name>
<evidence type="ECO:0000313" key="1">
    <source>
        <dbReference type="EMBL" id="GMN26183.1"/>
    </source>
</evidence>
<accession>A0AA88CLM5</accession>
<comment type="caution">
    <text evidence="1">The sequence shown here is derived from an EMBL/GenBank/DDBJ whole genome shotgun (WGS) entry which is preliminary data.</text>
</comment>
<dbReference type="Proteomes" id="UP001187192">
    <property type="component" value="Unassembled WGS sequence"/>
</dbReference>
<organism evidence="1 2">
    <name type="scientific">Ficus carica</name>
    <name type="common">Common fig</name>
    <dbReference type="NCBI Taxonomy" id="3494"/>
    <lineage>
        <taxon>Eukaryota</taxon>
        <taxon>Viridiplantae</taxon>
        <taxon>Streptophyta</taxon>
        <taxon>Embryophyta</taxon>
        <taxon>Tracheophyta</taxon>
        <taxon>Spermatophyta</taxon>
        <taxon>Magnoliopsida</taxon>
        <taxon>eudicotyledons</taxon>
        <taxon>Gunneridae</taxon>
        <taxon>Pentapetalae</taxon>
        <taxon>rosids</taxon>
        <taxon>fabids</taxon>
        <taxon>Rosales</taxon>
        <taxon>Moraceae</taxon>
        <taxon>Ficeae</taxon>
        <taxon>Ficus</taxon>
    </lineage>
</organism>
<dbReference type="EMBL" id="BTGU01003069">
    <property type="protein sequence ID" value="GMN26183.1"/>
    <property type="molecule type" value="Genomic_DNA"/>
</dbReference>
<reference evidence="1" key="1">
    <citation type="submission" date="2023-07" db="EMBL/GenBank/DDBJ databases">
        <title>draft genome sequence of fig (Ficus carica).</title>
        <authorList>
            <person name="Takahashi T."/>
            <person name="Nishimura K."/>
        </authorList>
    </citation>
    <scope>NUCLEOTIDE SEQUENCE</scope>
</reference>
<dbReference type="AlphaFoldDB" id="A0AA88CLM5"/>
<protein>
    <submittedName>
        <fullName evidence="1">Uncharacterized protein</fullName>
    </submittedName>
</protein>
<evidence type="ECO:0000313" key="2">
    <source>
        <dbReference type="Proteomes" id="UP001187192"/>
    </source>
</evidence>
<gene>
    <name evidence="1" type="ORF">TIFTF001_043968</name>
</gene>
<keyword evidence="2" id="KW-1185">Reference proteome</keyword>
<sequence>MDRFWRVKRGYIYWSPKDLSIQCDLGKRHGVLLVVDGGDDVSEIVAEQRVMQCLDWASKVKMGPARRKETRRKVIPKDPLTCVDHQGAS</sequence>
<proteinExistence type="predicted"/>